<evidence type="ECO:0000313" key="5">
    <source>
        <dbReference type="Proteomes" id="UP000288216"/>
    </source>
</evidence>
<gene>
    <name evidence="4" type="ORF">scyTo_0012407</name>
</gene>
<keyword evidence="3" id="KW-0472">Membrane</keyword>
<comment type="caution">
    <text evidence="4">The sequence shown here is derived from an EMBL/GenBank/DDBJ whole genome shotgun (WGS) entry which is preliminary data.</text>
</comment>
<sequence length="240" mass="28183">MYFARGFRLLGPFTIMIQKIIFEIILPYLVLMLILLLAFTCSTHLSFQVLDPAKWERFVDFSTVLFTIYLLFFGLVNMPLNWEVIQPDMARFLYAMYTLLAFAITVFLVIHMMGELIRRVAKQHDDLWRAQVAATTLLLERRLPRCLFPRLGICGSKYGFGDTWYLRVDDRNDNAVLKIRSYGKTMESKGYEEKMEKDEASEKNEMQQRSCQGWQMVRQRKMGQNCSDLYNEGNDESCLI</sequence>
<dbReference type="PANTHER" id="PTHR10582:SF25">
    <property type="entry name" value="TRANSIENT RECEPTOR POTENTIAL CATION CHANNEL SUBFAMILY V MEMBER 6"/>
    <property type="match status" value="1"/>
</dbReference>
<keyword evidence="1" id="KW-0677">Repeat</keyword>
<dbReference type="STRING" id="75743.A0A401P868"/>
<keyword evidence="5" id="KW-1185">Reference proteome</keyword>
<dbReference type="EMBL" id="BFAA01005985">
    <property type="protein sequence ID" value="GCB69339.1"/>
    <property type="molecule type" value="Genomic_DNA"/>
</dbReference>
<feature type="transmembrane region" description="Helical" evidence="3">
    <location>
        <begin position="20"/>
        <end position="46"/>
    </location>
</feature>
<evidence type="ECO:0000256" key="2">
    <source>
        <dbReference type="ARBA" id="ARBA00023043"/>
    </source>
</evidence>
<protein>
    <recommendedName>
        <fullName evidence="6">Ion transport domain-containing protein</fullName>
    </recommendedName>
</protein>
<evidence type="ECO:0000313" key="4">
    <source>
        <dbReference type="EMBL" id="GCB69339.1"/>
    </source>
</evidence>
<evidence type="ECO:0008006" key="6">
    <source>
        <dbReference type="Google" id="ProtNLM"/>
    </source>
</evidence>
<dbReference type="Proteomes" id="UP000288216">
    <property type="component" value="Unassembled WGS sequence"/>
</dbReference>
<name>A0A401P868_SCYTO</name>
<dbReference type="AlphaFoldDB" id="A0A401P868"/>
<dbReference type="GO" id="GO:0005262">
    <property type="term" value="F:calcium channel activity"/>
    <property type="evidence" value="ECO:0007669"/>
    <property type="project" value="TreeGrafter"/>
</dbReference>
<dbReference type="GO" id="GO:0098703">
    <property type="term" value="P:calcium ion import across plasma membrane"/>
    <property type="evidence" value="ECO:0007669"/>
    <property type="project" value="TreeGrafter"/>
</dbReference>
<keyword evidence="2" id="KW-0040">ANK repeat</keyword>
<proteinExistence type="predicted"/>
<organism evidence="4 5">
    <name type="scientific">Scyliorhinus torazame</name>
    <name type="common">Cloudy catshark</name>
    <name type="synonym">Catulus torazame</name>
    <dbReference type="NCBI Taxonomy" id="75743"/>
    <lineage>
        <taxon>Eukaryota</taxon>
        <taxon>Metazoa</taxon>
        <taxon>Chordata</taxon>
        <taxon>Craniata</taxon>
        <taxon>Vertebrata</taxon>
        <taxon>Chondrichthyes</taxon>
        <taxon>Elasmobranchii</taxon>
        <taxon>Galeomorphii</taxon>
        <taxon>Galeoidea</taxon>
        <taxon>Carcharhiniformes</taxon>
        <taxon>Scyliorhinidae</taxon>
        <taxon>Scyliorhinus</taxon>
    </lineage>
</organism>
<dbReference type="GO" id="GO:0005886">
    <property type="term" value="C:plasma membrane"/>
    <property type="evidence" value="ECO:0007669"/>
    <property type="project" value="TreeGrafter"/>
</dbReference>
<keyword evidence="3" id="KW-0812">Transmembrane</keyword>
<dbReference type="InterPro" id="IPR024862">
    <property type="entry name" value="TRPV"/>
</dbReference>
<feature type="transmembrane region" description="Helical" evidence="3">
    <location>
        <begin position="92"/>
        <end position="113"/>
    </location>
</feature>
<keyword evidence="3" id="KW-1133">Transmembrane helix</keyword>
<accession>A0A401P868</accession>
<reference evidence="4 5" key="1">
    <citation type="journal article" date="2018" name="Nat. Ecol. Evol.">
        <title>Shark genomes provide insights into elasmobranch evolution and the origin of vertebrates.</title>
        <authorList>
            <person name="Hara Y"/>
            <person name="Yamaguchi K"/>
            <person name="Onimaru K"/>
            <person name="Kadota M"/>
            <person name="Koyanagi M"/>
            <person name="Keeley SD"/>
            <person name="Tatsumi K"/>
            <person name="Tanaka K"/>
            <person name="Motone F"/>
            <person name="Kageyama Y"/>
            <person name="Nozu R"/>
            <person name="Adachi N"/>
            <person name="Nishimura O"/>
            <person name="Nakagawa R"/>
            <person name="Tanegashima C"/>
            <person name="Kiyatake I"/>
            <person name="Matsumoto R"/>
            <person name="Murakumo K"/>
            <person name="Nishida K"/>
            <person name="Terakita A"/>
            <person name="Kuratani S"/>
            <person name="Sato K"/>
            <person name="Hyodo S Kuraku.S."/>
        </authorList>
    </citation>
    <scope>NUCLEOTIDE SEQUENCE [LARGE SCALE GENOMIC DNA]</scope>
</reference>
<dbReference type="OrthoDB" id="533508at2759"/>
<evidence type="ECO:0000256" key="3">
    <source>
        <dbReference type="SAM" id="Phobius"/>
    </source>
</evidence>
<feature type="transmembrane region" description="Helical" evidence="3">
    <location>
        <begin position="58"/>
        <end position="80"/>
    </location>
</feature>
<evidence type="ECO:0000256" key="1">
    <source>
        <dbReference type="ARBA" id="ARBA00022737"/>
    </source>
</evidence>
<dbReference type="PANTHER" id="PTHR10582">
    <property type="entry name" value="TRANSIENT RECEPTOR POTENTIAL ION CHANNEL PROTEIN"/>
    <property type="match status" value="1"/>
</dbReference>